<dbReference type="STRING" id="644801.Psest_1711"/>
<proteinExistence type="predicted"/>
<dbReference type="eggNOG" id="ENOG5030SSK">
    <property type="taxonomic scope" value="Bacteria"/>
</dbReference>
<dbReference type="RefSeq" id="WP_015276562.1">
    <property type="nucleotide sequence ID" value="NC_019936.1"/>
</dbReference>
<organism evidence="2 3">
    <name type="scientific">Stutzerimonas stutzeri RCH2</name>
    <dbReference type="NCBI Taxonomy" id="644801"/>
    <lineage>
        <taxon>Bacteria</taxon>
        <taxon>Pseudomonadati</taxon>
        <taxon>Pseudomonadota</taxon>
        <taxon>Gammaproteobacteria</taxon>
        <taxon>Pseudomonadales</taxon>
        <taxon>Pseudomonadaceae</taxon>
        <taxon>Stutzerimonas</taxon>
    </lineage>
</organism>
<dbReference type="Proteomes" id="UP000010820">
    <property type="component" value="Chromosome"/>
</dbReference>
<dbReference type="PROSITE" id="PS51257">
    <property type="entry name" value="PROKAR_LIPOPROTEIN"/>
    <property type="match status" value="1"/>
</dbReference>
<dbReference type="EMBL" id="CP003071">
    <property type="protein sequence ID" value="AGA86260.1"/>
    <property type="molecule type" value="Genomic_DNA"/>
</dbReference>
<feature type="compositionally biased region" description="Pro residues" evidence="1">
    <location>
        <begin position="80"/>
        <end position="91"/>
    </location>
</feature>
<dbReference type="PATRIC" id="fig|644801.3.peg.1671"/>
<dbReference type="AlphaFoldDB" id="L0GLJ1"/>
<dbReference type="HOGENOM" id="CLU_111128_0_0_6"/>
<protein>
    <recommendedName>
        <fullName evidence="4">Translation initiation factor 2</fullName>
    </recommendedName>
</protein>
<dbReference type="KEGG" id="psh:Psest_1711"/>
<accession>L0GLJ1</accession>
<reference evidence="2 3" key="1">
    <citation type="submission" date="2011-10" db="EMBL/GenBank/DDBJ databases">
        <title>Complete sequence of chromosome of Pseudomonas stutzeri RCH2.</title>
        <authorList>
            <consortium name="US DOE Joint Genome Institute"/>
            <person name="Lucas S."/>
            <person name="Han J."/>
            <person name="Lapidus A."/>
            <person name="Cheng J.-F."/>
            <person name="Goodwin L."/>
            <person name="Pitluck S."/>
            <person name="Peters L."/>
            <person name="Ovchinnikova G."/>
            <person name="Zeytun A."/>
            <person name="Lu M."/>
            <person name="Detter J.C."/>
            <person name="Han C."/>
            <person name="Tapia R."/>
            <person name="Land M."/>
            <person name="Hauser L."/>
            <person name="Kyrpides N."/>
            <person name="Ivanova N."/>
            <person name="Pagani I."/>
            <person name="Chakraborty R."/>
            <person name="Arkin A."/>
            <person name="Dehal P."/>
            <person name="Wall J."/>
            <person name="Hazen T."/>
            <person name="Woyke T."/>
        </authorList>
    </citation>
    <scope>NUCLEOTIDE SEQUENCE [LARGE SCALE GENOMIC DNA]</scope>
    <source>
        <strain evidence="2 3">RCH2</strain>
    </source>
</reference>
<name>L0GLJ1_STUST</name>
<sequence>MQRPLVLLLLLALLGGCGDDDSRSEPEDVPAPSEPSAQAPVVSEPAEAPPDLQIELAAPEESADPALPDVQIKIPEPEPESAPRPVPAKRPAPPKEEEVQLAEPELDLHLPEELVEELMPVPSAEAARLLPPLFENGKASQSMQIGGRLISGENDDEALIDGAEIRFEFKR</sequence>
<gene>
    <name evidence="2" type="ORF">Psest_1711</name>
</gene>
<feature type="compositionally biased region" description="Low complexity" evidence="1">
    <location>
        <begin position="37"/>
        <end position="50"/>
    </location>
</feature>
<evidence type="ECO:0000313" key="3">
    <source>
        <dbReference type="Proteomes" id="UP000010820"/>
    </source>
</evidence>
<feature type="region of interest" description="Disordered" evidence="1">
    <location>
        <begin position="16"/>
        <end position="99"/>
    </location>
</feature>
<evidence type="ECO:0008006" key="4">
    <source>
        <dbReference type="Google" id="ProtNLM"/>
    </source>
</evidence>
<evidence type="ECO:0000313" key="2">
    <source>
        <dbReference type="EMBL" id="AGA86260.1"/>
    </source>
</evidence>
<evidence type="ECO:0000256" key="1">
    <source>
        <dbReference type="SAM" id="MobiDB-lite"/>
    </source>
</evidence>